<evidence type="ECO:0000256" key="3">
    <source>
        <dbReference type="ARBA" id="ARBA00022741"/>
    </source>
</evidence>
<sequence>VVGLREVYEDEEDLHLVMELCQGGDWFEHLIKRGRYTEAEASAVVRSVLEALSYCHSLGIMHRDIKPENIMFEDRSDESCVKLTDFGLAAMFTEGGPPLTEVLGSAYYVAPEVLRESYSKEADIWSLGIVLFIALGGYAPFDGANEREVFTRILHEPLTFKDPSWMLVKDPKQRATISDLLSHEWLATCAGTMSPANCSPRDSFQPAAGSSKAEVVTAPLAARRNIAVRPSFLRRLPKGSIVAAVAAAAAKGKEVRAVPDAVV</sequence>
<comment type="caution">
    <text evidence="7">The sequence shown here is derived from an EMBL/GenBank/DDBJ whole genome shotgun (WGS) entry which is preliminary data.</text>
</comment>
<organism evidence="7 8">
    <name type="scientific">Haematococcus lacustris</name>
    <name type="common">Green alga</name>
    <name type="synonym">Haematococcus pluvialis</name>
    <dbReference type="NCBI Taxonomy" id="44745"/>
    <lineage>
        <taxon>Eukaryota</taxon>
        <taxon>Viridiplantae</taxon>
        <taxon>Chlorophyta</taxon>
        <taxon>core chlorophytes</taxon>
        <taxon>Chlorophyceae</taxon>
        <taxon>CS clade</taxon>
        <taxon>Chlamydomonadales</taxon>
        <taxon>Haematococcaceae</taxon>
        <taxon>Haematococcus</taxon>
    </lineage>
</organism>
<feature type="domain" description="Protein kinase" evidence="6">
    <location>
        <begin position="1"/>
        <end position="186"/>
    </location>
</feature>
<dbReference type="AlphaFoldDB" id="A0A699ZPZ6"/>
<evidence type="ECO:0000313" key="8">
    <source>
        <dbReference type="Proteomes" id="UP000485058"/>
    </source>
</evidence>
<dbReference type="InterPro" id="IPR050205">
    <property type="entry name" value="CDPK_Ser/Thr_kinases"/>
</dbReference>
<dbReference type="Proteomes" id="UP000485058">
    <property type="component" value="Unassembled WGS sequence"/>
</dbReference>
<dbReference type="InterPro" id="IPR000719">
    <property type="entry name" value="Prot_kinase_dom"/>
</dbReference>
<proteinExistence type="predicted"/>
<evidence type="ECO:0000256" key="4">
    <source>
        <dbReference type="ARBA" id="ARBA00022777"/>
    </source>
</evidence>
<keyword evidence="5" id="KW-0067">ATP-binding</keyword>
<dbReference type="PANTHER" id="PTHR24349">
    <property type="entry name" value="SERINE/THREONINE-PROTEIN KINASE"/>
    <property type="match status" value="1"/>
</dbReference>
<dbReference type="PROSITE" id="PS00108">
    <property type="entry name" value="PROTEIN_KINASE_ST"/>
    <property type="match status" value="1"/>
</dbReference>
<evidence type="ECO:0000313" key="7">
    <source>
        <dbReference type="EMBL" id="GFH23230.1"/>
    </source>
</evidence>
<feature type="non-terminal residue" evidence="7">
    <location>
        <position position="1"/>
    </location>
</feature>
<dbReference type="GO" id="GO:0004674">
    <property type="term" value="F:protein serine/threonine kinase activity"/>
    <property type="evidence" value="ECO:0007669"/>
    <property type="project" value="UniProtKB-KW"/>
</dbReference>
<evidence type="ECO:0000256" key="5">
    <source>
        <dbReference type="ARBA" id="ARBA00022840"/>
    </source>
</evidence>
<keyword evidence="1" id="KW-0723">Serine/threonine-protein kinase</keyword>
<name>A0A699ZPZ6_HAELA</name>
<dbReference type="Gene3D" id="1.10.510.10">
    <property type="entry name" value="Transferase(Phosphotransferase) domain 1"/>
    <property type="match status" value="1"/>
</dbReference>
<protein>
    <recommendedName>
        <fullName evidence="6">Protein kinase domain-containing protein</fullName>
    </recommendedName>
</protein>
<keyword evidence="8" id="KW-1185">Reference proteome</keyword>
<dbReference type="GO" id="GO:0005524">
    <property type="term" value="F:ATP binding"/>
    <property type="evidence" value="ECO:0007669"/>
    <property type="project" value="UniProtKB-KW"/>
</dbReference>
<gene>
    <name evidence="7" type="ORF">HaLaN_20815</name>
</gene>
<keyword evidence="2" id="KW-0808">Transferase</keyword>
<feature type="non-terminal residue" evidence="7">
    <location>
        <position position="263"/>
    </location>
</feature>
<dbReference type="SUPFAM" id="SSF56112">
    <property type="entry name" value="Protein kinase-like (PK-like)"/>
    <property type="match status" value="1"/>
</dbReference>
<dbReference type="InterPro" id="IPR008271">
    <property type="entry name" value="Ser/Thr_kinase_AS"/>
</dbReference>
<dbReference type="PROSITE" id="PS50011">
    <property type="entry name" value="PROTEIN_KINASE_DOM"/>
    <property type="match status" value="1"/>
</dbReference>
<dbReference type="InterPro" id="IPR011009">
    <property type="entry name" value="Kinase-like_dom_sf"/>
</dbReference>
<dbReference type="EMBL" id="BLLF01002222">
    <property type="protein sequence ID" value="GFH23230.1"/>
    <property type="molecule type" value="Genomic_DNA"/>
</dbReference>
<dbReference type="Pfam" id="PF00069">
    <property type="entry name" value="Pkinase"/>
    <property type="match status" value="1"/>
</dbReference>
<evidence type="ECO:0000259" key="6">
    <source>
        <dbReference type="PROSITE" id="PS50011"/>
    </source>
</evidence>
<accession>A0A699ZPZ6</accession>
<dbReference type="SMART" id="SM00220">
    <property type="entry name" value="S_TKc"/>
    <property type="match status" value="1"/>
</dbReference>
<keyword evidence="4" id="KW-0418">Kinase</keyword>
<reference evidence="7 8" key="1">
    <citation type="submission" date="2020-02" db="EMBL/GenBank/DDBJ databases">
        <title>Draft genome sequence of Haematococcus lacustris strain NIES-144.</title>
        <authorList>
            <person name="Morimoto D."/>
            <person name="Nakagawa S."/>
            <person name="Yoshida T."/>
            <person name="Sawayama S."/>
        </authorList>
    </citation>
    <scope>NUCLEOTIDE SEQUENCE [LARGE SCALE GENOMIC DNA]</scope>
    <source>
        <strain evidence="7 8">NIES-144</strain>
    </source>
</reference>
<evidence type="ECO:0000256" key="1">
    <source>
        <dbReference type="ARBA" id="ARBA00022527"/>
    </source>
</evidence>
<keyword evidence="3" id="KW-0547">Nucleotide-binding</keyword>
<evidence type="ECO:0000256" key="2">
    <source>
        <dbReference type="ARBA" id="ARBA00022679"/>
    </source>
</evidence>